<feature type="compositionally biased region" description="Basic and acidic residues" evidence="1">
    <location>
        <begin position="11"/>
        <end position="28"/>
    </location>
</feature>
<feature type="compositionally biased region" description="Basic and acidic residues" evidence="1">
    <location>
        <begin position="438"/>
        <end position="447"/>
    </location>
</feature>
<protein>
    <recommendedName>
        <fullName evidence="2">DUF4614 domain-containing protein</fullName>
    </recommendedName>
</protein>
<dbReference type="AlphaFoldDB" id="A0A267DNJ1"/>
<feature type="compositionally biased region" description="Acidic residues" evidence="1">
    <location>
        <begin position="288"/>
        <end position="297"/>
    </location>
</feature>
<feature type="compositionally biased region" description="Polar residues" evidence="1">
    <location>
        <begin position="1"/>
        <end position="10"/>
    </location>
</feature>
<evidence type="ECO:0000313" key="4">
    <source>
        <dbReference type="Proteomes" id="UP000215902"/>
    </source>
</evidence>
<evidence type="ECO:0000256" key="1">
    <source>
        <dbReference type="SAM" id="MobiDB-lite"/>
    </source>
</evidence>
<feature type="compositionally biased region" description="Low complexity" evidence="1">
    <location>
        <begin position="567"/>
        <end position="584"/>
    </location>
</feature>
<dbReference type="Pfam" id="PF15391">
    <property type="entry name" value="DUF4614"/>
    <property type="match status" value="1"/>
</dbReference>
<dbReference type="EMBL" id="NIVC01003549">
    <property type="protein sequence ID" value="PAA50860.1"/>
    <property type="molecule type" value="Genomic_DNA"/>
</dbReference>
<dbReference type="InterPro" id="IPR027884">
    <property type="entry name" value="DUF4614"/>
</dbReference>
<organism evidence="3 4">
    <name type="scientific">Macrostomum lignano</name>
    <dbReference type="NCBI Taxonomy" id="282301"/>
    <lineage>
        <taxon>Eukaryota</taxon>
        <taxon>Metazoa</taxon>
        <taxon>Spiralia</taxon>
        <taxon>Lophotrochozoa</taxon>
        <taxon>Platyhelminthes</taxon>
        <taxon>Rhabditophora</taxon>
        <taxon>Macrostomorpha</taxon>
        <taxon>Macrostomida</taxon>
        <taxon>Macrostomidae</taxon>
        <taxon>Macrostomum</taxon>
    </lineage>
</organism>
<comment type="caution">
    <text evidence="3">The sequence shown here is derived from an EMBL/GenBank/DDBJ whole genome shotgun (WGS) entry which is preliminary data.</text>
</comment>
<dbReference type="PANTHER" id="PTHR22409:SF2">
    <property type="entry name" value="CHROMOSOME 19 OPEN READING FRAME 44"/>
    <property type="match status" value="1"/>
</dbReference>
<feature type="domain" description="DUF4614" evidence="2">
    <location>
        <begin position="551"/>
        <end position="732"/>
    </location>
</feature>
<keyword evidence="4" id="KW-1185">Reference proteome</keyword>
<feature type="region of interest" description="Disordered" evidence="1">
    <location>
        <begin position="1"/>
        <end position="623"/>
    </location>
</feature>
<feature type="compositionally biased region" description="Low complexity" evidence="1">
    <location>
        <begin position="518"/>
        <end position="536"/>
    </location>
</feature>
<name>A0A267DNJ1_9PLAT</name>
<reference evidence="3 4" key="1">
    <citation type="submission" date="2017-06" db="EMBL/GenBank/DDBJ databases">
        <title>A platform for efficient transgenesis in Macrostomum lignano, a flatworm model organism for stem cell research.</title>
        <authorList>
            <person name="Berezikov E."/>
        </authorList>
    </citation>
    <scope>NUCLEOTIDE SEQUENCE [LARGE SCALE GENOMIC DNA]</scope>
    <source>
        <strain evidence="3">DV1</strain>
        <tissue evidence="3">Whole organism</tissue>
    </source>
</reference>
<proteinExistence type="predicted"/>
<dbReference type="OrthoDB" id="2151530at2759"/>
<feature type="non-terminal residue" evidence="3">
    <location>
        <position position="1"/>
    </location>
</feature>
<sequence length="747" mass="81354">AIPTRASTSKLLERTSRQLRGDYRRQSAETEEAQLNDFLQEVRQQTTLSTEADRKAKPQQQPQRRRKKVHLGSDVSDVSVTSSSSGGARAAAGSRFLKSKTAAPSSSKQQQQPPKPQPSSAPPKRTSSQQQPQQPQQSAPGRHSAVLDKASRLTSQRPQQQQQAAAVSTSMSSSLTDPDRPKSRKARLQPTAAEAIEAEDETRHQLYRHRASLDFLSESESHSIGQDGARFLRRTTDATPQRQQPPPPAEDPSPSNRQQPQPPLTPKSPKQLRFSTEHHVRSFTADSAEYDEDEDEETHSGQADRLVIRHRPPVPPIELSQDSSIGEAVVRKPALKKSSSFSDIQGGDAAGLLETSRQFDSIDTDDQPTRRSGDTVAPLGDSVDAANLRHDDDENEDSSSSDSKPGGQNVVLDFEQLSAAVADADDQDNDEEDEDGDGDRFGIVKDVDDIEEDLEYDRSMAEEISTAEASDKYDSDFETEAAPTYTQDFDDFDGGEATDRGPGGDSEAQRRSSWDSNSVTEKATTSTSSSSSTSRSTVREEIRTTARDESSRRARSRSSSSDRTESRSAATSSATATTSSSSSGGDRRRSRRYRSRSPSPRRHRRHIRDVEVQTQPEGTSLRPGGGLGYQWDPAGVGQAAAAHGLGLGSVDPTPVASLAVSADALEAVTAYSPASAALNSLVRDQLALTAAFLASQRRIYQGAVEALRGEPTGRNRYTTLQDTREFIERNRPKSLTMAEALRLVEAE</sequence>
<feature type="compositionally biased region" description="Basic residues" evidence="1">
    <location>
        <begin position="588"/>
        <end position="607"/>
    </location>
</feature>
<feature type="compositionally biased region" description="Low complexity" evidence="1">
    <location>
        <begin position="155"/>
        <end position="174"/>
    </location>
</feature>
<gene>
    <name evidence="3" type="ORF">BOX15_Mlig006899g3</name>
</gene>
<feature type="compositionally biased region" description="Acidic residues" evidence="1">
    <location>
        <begin position="423"/>
        <end position="437"/>
    </location>
</feature>
<dbReference type="PANTHER" id="PTHR22409">
    <property type="entry name" value="CHROMOSOME 19 OPEN READING FRAME 44"/>
    <property type="match status" value="1"/>
</dbReference>
<feature type="compositionally biased region" description="Low complexity" evidence="1">
    <location>
        <begin position="72"/>
        <end position="112"/>
    </location>
</feature>
<feature type="compositionally biased region" description="Basic and acidic residues" evidence="1">
    <location>
        <begin position="537"/>
        <end position="552"/>
    </location>
</feature>
<evidence type="ECO:0000259" key="2">
    <source>
        <dbReference type="Pfam" id="PF15391"/>
    </source>
</evidence>
<evidence type="ECO:0000313" key="3">
    <source>
        <dbReference type="EMBL" id="PAA50860.1"/>
    </source>
</evidence>
<accession>A0A267DNJ1</accession>
<feature type="compositionally biased region" description="Low complexity" evidence="1">
    <location>
        <begin position="122"/>
        <end position="138"/>
    </location>
</feature>
<dbReference type="InterPro" id="IPR040120">
    <property type="entry name" value="C19orf44-like"/>
</dbReference>
<dbReference type="Proteomes" id="UP000215902">
    <property type="component" value="Unassembled WGS sequence"/>
</dbReference>